<protein>
    <submittedName>
        <fullName evidence="1">Glutamate dehydrogenase/leucine dehydrogenase</fullName>
    </submittedName>
</protein>
<dbReference type="EMBL" id="AORZ01000014">
    <property type="protein sequence ID" value="EMF01242.1"/>
    <property type="molecule type" value="Genomic_DNA"/>
</dbReference>
<reference evidence="1 2" key="1">
    <citation type="journal article" date="2013" name="Genome Announc.">
        <title>Whole-Genome Shotgun Assembly and Analysis of the Genome of Streptomyces mobaraensis DSM 40847, a Strain for Industrial Production of Microbial Transglutaminase.</title>
        <authorList>
            <person name="Yang H."/>
            <person name="He T."/>
            <person name="Wu W."/>
            <person name="Zhu W."/>
            <person name="Lu B."/>
            <person name="Sun W."/>
        </authorList>
    </citation>
    <scope>NUCLEOTIDE SEQUENCE [LARGE SCALE GENOMIC DNA]</scope>
    <source>
        <strain evidence="1 2">DSM 40847</strain>
    </source>
</reference>
<dbReference type="Proteomes" id="UP000011740">
    <property type="component" value="Unassembled WGS sequence"/>
</dbReference>
<dbReference type="Pfam" id="PF19086">
    <property type="entry name" value="Terpene_syn_C_2"/>
    <property type="match status" value="1"/>
</dbReference>
<proteinExistence type="predicted"/>
<dbReference type="InterPro" id="IPR008949">
    <property type="entry name" value="Isoprenoid_synthase_dom_sf"/>
</dbReference>
<evidence type="ECO:0000313" key="1">
    <source>
        <dbReference type="EMBL" id="EMF01242.1"/>
    </source>
</evidence>
<dbReference type="RefSeq" id="WP_004941320.1">
    <property type="nucleotide sequence ID" value="NZ_AORZ01000014.1"/>
</dbReference>
<dbReference type="eggNOG" id="COG0664">
    <property type="taxonomic scope" value="Bacteria"/>
</dbReference>
<dbReference type="SMR" id="M3CB08"/>
<gene>
    <name evidence="1" type="ORF">H340_07296</name>
</gene>
<accession>M3CB08</accession>
<organism evidence="1 2">
    <name type="scientific">Streptomyces mobaraensis (strain ATCC 29032 / DSM 40847 / JCM 4168 / NBRC 13819 / NCIMB 11159 / IPCR 16-22)</name>
    <dbReference type="NCBI Taxonomy" id="1223523"/>
    <lineage>
        <taxon>Bacteria</taxon>
        <taxon>Bacillati</taxon>
        <taxon>Actinomycetota</taxon>
        <taxon>Actinomycetes</taxon>
        <taxon>Kitasatosporales</taxon>
        <taxon>Streptomycetaceae</taxon>
        <taxon>Streptomyces</taxon>
    </lineage>
</organism>
<dbReference type="STRING" id="1223523.H340_07296"/>
<dbReference type="Gene3D" id="1.10.600.10">
    <property type="entry name" value="Farnesyl Diphosphate Synthase"/>
    <property type="match status" value="1"/>
</dbReference>
<sequence>MTLNPVPDDFLTFYCPIPGEVGPDGDKRVERTLAWVRSYDFGSGDDMANTMYAHTGVTLVTHLFPHATGDLAQALDDYNTWAFLANDLTVPDHRTVRTTDAVRLIARWTQILRIPHIFDDTSPGEAALGDALSRLRQLTTPVQFDRFAKGQARWLWGQAWEAHVREHDSRMTVNEHLTLGYAVGGPEATPPIVEVAEGIEVPERELASLPVRAAVDAAMTTAVFDNQRYSYFKESAHAQPKRSMFDTILHNNPGRTLQEAMHEGVAIRDRALACYLRLRDRILPHASPQLRQYLAGLDLVLSGHLTFAAKALRYLTPGHAVTITPTPPPHLPTEPLPYPAVAWWWDQIDPHSARQRDLG</sequence>
<dbReference type="AlphaFoldDB" id="M3CB08"/>
<dbReference type="SUPFAM" id="SSF48576">
    <property type="entry name" value="Terpenoid synthases"/>
    <property type="match status" value="1"/>
</dbReference>
<evidence type="ECO:0000313" key="2">
    <source>
        <dbReference type="Proteomes" id="UP000011740"/>
    </source>
</evidence>
<comment type="caution">
    <text evidence="1">The sequence shown here is derived from an EMBL/GenBank/DDBJ whole genome shotgun (WGS) entry which is preliminary data.</text>
</comment>
<dbReference type="PATRIC" id="fig|1223523.3.peg.1496"/>
<name>M3CB08_STRM1</name>